<evidence type="ECO:0000259" key="8">
    <source>
        <dbReference type="Pfam" id="PF00326"/>
    </source>
</evidence>
<name>A0A432WC65_9GAMM</name>
<comment type="function">
    <text evidence="6">This enzyme catalyzes the hydrolysis of the N-terminal peptide bond of an N-acetylated peptide to generate an N-acetylated amino acid and a peptide with a free N-terminus. It preferentially cleaves off Ac-Ala, Ac-Met and Ac-Ser. Also, involved in the degradation of oxidized and glycated proteins.</text>
</comment>
<dbReference type="Pfam" id="PF00930">
    <property type="entry name" value="DPPIV_N"/>
    <property type="match status" value="1"/>
</dbReference>
<proteinExistence type="predicted"/>
<evidence type="ECO:0000256" key="2">
    <source>
        <dbReference type="ARBA" id="ARBA00022825"/>
    </source>
</evidence>
<evidence type="ECO:0000313" key="11">
    <source>
        <dbReference type="Proteomes" id="UP000287823"/>
    </source>
</evidence>
<dbReference type="InterPro" id="IPR011042">
    <property type="entry name" value="6-blade_b-propeller_TolB-like"/>
</dbReference>
<protein>
    <recommendedName>
        <fullName evidence="5">Acyl-peptide hydrolase</fullName>
    </recommendedName>
    <alternativeName>
        <fullName evidence="4">Acylaminoacyl-peptidase</fullName>
    </alternativeName>
</protein>
<feature type="chain" id="PRO_5019342399" description="Acyl-peptide hydrolase" evidence="7">
    <location>
        <begin position="25"/>
        <end position="686"/>
    </location>
</feature>
<feature type="signal peptide" evidence="7">
    <location>
        <begin position="1"/>
        <end position="24"/>
    </location>
</feature>
<dbReference type="Proteomes" id="UP000287823">
    <property type="component" value="Unassembled WGS sequence"/>
</dbReference>
<keyword evidence="3" id="KW-0007">Acetylation</keyword>
<dbReference type="PROSITE" id="PS00708">
    <property type="entry name" value="PRO_ENDOPEP_SER"/>
    <property type="match status" value="1"/>
</dbReference>
<dbReference type="RefSeq" id="WP_126800029.1">
    <property type="nucleotide sequence ID" value="NZ_PIPO01000007.1"/>
</dbReference>
<evidence type="ECO:0000256" key="1">
    <source>
        <dbReference type="ARBA" id="ARBA00022801"/>
    </source>
</evidence>
<dbReference type="Gene3D" id="3.40.50.1820">
    <property type="entry name" value="alpha/beta hydrolase"/>
    <property type="match status" value="1"/>
</dbReference>
<dbReference type="GO" id="GO:0006508">
    <property type="term" value="P:proteolysis"/>
    <property type="evidence" value="ECO:0007669"/>
    <property type="project" value="InterPro"/>
</dbReference>
<feature type="domain" description="Dipeptidylpeptidase IV N-terminal" evidence="9">
    <location>
        <begin position="195"/>
        <end position="283"/>
    </location>
</feature>
<dbReference type="Gene3D" id="2.120.10.30">
    <property type="entry name" value="TolB, C-terminal domain"/>
    <property type="match status" value="2"/>
</dbReference>
<comment type="caution">
    <text evidence="10">The sequence shown here is derived from an EMBL/GenBank/DDBJ whole genome shotgun (WGS) entry which is preliminary data.</text>
</comment>
<dbReference type="InterPro" id="IPR002469">
    <property type="entry name" value="Peptidase_S9B_N"/>
</dbReference>
<dbReference type="InterPro" id="IPR001375">
    <property type="entry name" value="Peptidase_S9_cat"/>
</dbReference>
<reference evidence="10 11" key="1">
    <citation type="journal article" date="2011" name="Front. Microbiol.">
        <title>Genomic signatures of strain selection and enhancement in Bacillus atrophaeus var. globigii, a historical biowarfare simulant.</title>
        <authorList>
            <person name="Gibbons H.S."/>
            <person name="Broomall S.M."/>
            <person name="McNew L.A."/>
            <person name="Daligault H."/>
            <person name="Chapman C."/>
            <person name="Bruce D."/>
            <person name="Karavis M."/>
            <person name="Krepps M."/>
            <person name="McGregor P.A."/>
            <person name="Hong C."/>
            <person name="Park K.H."/>
            <person name="Akmal A."/>
            <person name="Feldman A."/>
            <person name="Lin J.S."/>
            <person name="Chang W.E."/>
            <person name="Higgs B.W."/>
            <person name="Demirev P."/>
            <person name="Lindquist J."/>
            <person name="Liem A."/>
            <person name="Fochler E."/>
            <person name="Read T.D."/>
            <person name="Tapia R."/>
            <person name="Johnson S."/>
            <person name="Bishop-Lilly K.A."/>
            <person name="Detter C."/>
            <person name="Han C."/>
            <person name="Sozhamannan S."/>
            <person name="Rosenzweig C.N."/>
            <person name="Skowronski E.W."/>
        </authorList>
    </citation>
    <scope>NUCLEOTIDE SEQUENCE [LARGE SCALE GENOMIC DNA]</scope>
    <source>
        <strain evidence="10 11">Y4G10-17</strain>
    </source>
</reference>
<evidence type="ECO:0000256" key="5">
    <source>
        <dbReference type="ARBA" id="ARBA00032596"/>
    </source>
</evidence>
<dbReference type="AlphaFoldDB" id="A0A432WC65"/>
<keyword evidence="11" id="KW-1185">Reference proteome</keyword>
<evidence type="ECO:0000256" key="4">
    <source>
        <dbReference type="ARBA" id="ARBA00032284"/>
    </source>
</evidence>
<dbReference type="EMBL" id="PIPO01000007">
    <property type="protein sequence ID" value="RUO29664.1"/>
    <property type="molecule type" value="Genomic_DNA"/>
</dbReference>
<organism evidence="10 11">
    <name type="scientific">Aliidiomarina soli</name>
    <dbReference type="NCBI Taxonomy" id="1928574"/>
    <lineage>
        <taxon>Bacteria</taxon>
        <taxon>Pseudomonadati</taxon>
        <taxon>Pseudomonadota</taxon>
        <taxon>Gammaproteobacteria</taxon>
        <taxon>Alteromonadales</taxon>
        <taxon>Idiomarinaceae</taxon>
        <taxon>Aliidiomarina</taxon>
    </lineage>
</organism>
<evidence type="ECO:0000256" key="7">
    <source>
        <dbReference type="SAM" id="SignalP"/>
    </source>
</evidence>
<keyword evidence="7" id="KW-0732">Signal</keyword>
<gene>
    <name evidence="10" type="ORF">CWE14_14505</name>
</gene>
<dbReference type="GO" id="GO:0004252">
    <property type="term" value="F:serine-type endopeptidase activity"/>
    <property type="evidence" value="ECO:0007669"/>
    <property type="project" value="InterPro"/>
</dbReference>
<evidence type="ECO:0000313" key="10">
    <source>
        <dbReference type="EMBL" id="RUO29664.1"/>
    </source>
</evidence>
<keyword evidence="2" id="KW-0720">Serine protease</keyword>
<evidence type="ECO:0000256" key="3">
    <source>
        <dbReference type="ARBA" id="ARBA00022990"/>
    </source>
</evidence>
<accession>A0A432WC65</accession>
<keyword evidence="2" id="KW-0645">Protease</keyword>
<dbReference type="InterPro" id="IPR029058">
    <property type="entry name" value="AB_hydrolase_fold"/>
</dbReference>
<dbReference type="InterPro" id="IPR011659">
    <property type="entry name" value="WD40"/>
</dbReference>
<sequence>MKPGLNYLLTASAALAAFAWPASAAESEVNPLQYDDVFALELAADPQVHANGNHVVFVRRSMDRQTDRMVGRLWQVATDGSNLRPLTSGEGNESSPRWSPDFERLAYVSDQSGSQQIHIRWQDSGHTSLVSTLPFSPGSLSWSPDGEWFAFTMFTPESRQAPVQLPGKPAGAEWAEAPTYIDSVQYRRDGAGYSPQGNSHLYVMPVEGGTPRQLTEGDYDVRGTISWSHDGEAIYYSANKNENPVAEPVNSDIYRVEVDSAEVQRITNTNGPASEPKVSPGGRQIAFVGYQDRQLAHQANRLYVMNTDGSEIRNLTEDLDRSVSSFEWARDGRGIYFSYDDEGEGHLALHTLRGVAETLTDGVGGLSYSRPYTGGQFSVADNGKLVFTQMASNRPAELAFLEGSQTRPITQLNRDFLSAFSVGEVEEFWLESSVDDTRIQGWIMYPPGFDESKQYPMILEIHGGPHAAYGPVFAMELQLMAAQGYVVVYTNPRGSTSYGEDFANLIHHNYPSNDYDDLMDAVDLVVSRGFVDEEELFIMGGSGGGVLTSWSIAHTDRFAAAMVVNPVINWISFTLTADMYPYFSQYWFPGLPWDNVEHYMEYSPISHVGKVNTPVLLFTGESDHRTPISETEQYYQALKLRGVESAMVRVPGASHALHLRPSNLMAKPAYAVYWFDRFRANGGESN</sequence>
<dbReference type="InterPro" id="IPR002471">
    <property type="entry name" value="Pept_S9_AS"/>
</dbReference>
<dbReference type="SUPFAM" id="SSF53474">
    <property type="entry name" value="alpha/beta-Hydrolases"/>
    <property type="match status" value="1"/>
</dbReference>
<dbReference type="PANTHER" id="PTHR42776:SF27">
    <property type="entry name" value="DIPEPTIDYL PEPTIDASE FAMILY MEMBER 6"/>
    <property type="match status" value="1"/>
</dbReference>
<evidence type="ECO:0000259" key="9">
    <source>
        <dbReference type="Pfam" id="PF00930"/>
    </source>
</evidence>
<evidence type="ECO:0000256" key="6">
    <source>
        <dbReference type="ARBA" id="ARBA00045885"/>
    </source>
</evidence>
<dbReference type="Pfam" id="PF07676">
    <property type="entry name" value="PD40"/>
    <property type="match status" value="2"/>
</dbReference>
<keyword evidence="1" id="KW-0378">Hydrolase</keyword>
<dbReference type="SUPFAM" id="SSF82171">
    <property type="entry name" value="DPP6 N-terminal domain-like"/>
    <property type="match status" value="1"/>
</dbReference>
<dbReference type="Pfam" id="PF00326">
    <property type="entry name" value="Peptidase_S9"/>
    <property type="match status" value="1"/>
</dbReference>
<feature type="domain" description="Peptidase S9 prolyl oligopeptidase catalytic" evidence="8">
    <location>
        <begin position="473"/>
        <end position="676"/>
    </location>
</feature>
<dbReference type="PANTHER" id="PTHR42776">
    <property type="entry name" value="SERINE PEPTIDASE S9 FAMILY MEMBER"/>
    <property type="match status" value="1"/>
</dbReference>